<name>A0ABW3JXN9_9BACT</name>
<comment type="caution">
    <text evidence="1">The sequence shown here is derived from an EMBL/GenBank/DDBJ whole genome shotgun (WGS) entry which is preliminary data.</text>
</comment>
<protein>
    <submittedName>
        <fullName evidence="1">Uncharacterized protein</fullName>
    </submittedName>
</protein>
<gene>
    <name evidence="1" type="ORF">ACFQ21_00115</name>
</gene>
<reference evidence="2" key="1">
    <citation type="journal article" date="2019" name="Int. J. Syst. Evol. Microbiol.">
        <title>The Global Catalogue of Microorganisms (GCM) 10K type strain sequencing project: providing services to taxonomists for standard genome sequencing and annotation.</title>
        <authorList>
            <consortium name="The Broad Institute Genomics Platform"/>
            <consortium name="The Broad Institute Genome Sequencing Center for Infectious Disease"/>
            <person name="Wu L."/>
            <person name="Ma J."/>
        </authorList>
    </citation>
    <scope>NUCLEOTIDE SEQUENCE [LARGE SCALE GENOMIC DNA]</scope>
    <source>
        <strain evidence="2">CCUG 58938</strain>
    </source>
</reference>
<dbReference type="Proteomes" id="UP001597112">
    <property type="component" value="Unassembled WGS sequence"/>
</dbReference>
<proteinExistence type="predicted"/>
<evidence type="ECO:0000313" key="2">
    <source>
        <dbReference type="Proteomes" id="UP001597112"/>
    </source>
</evidence>
<evidence type="ECO:0000313" key="1">
    <source>
        <dbReference type="EMBL" id="MFD0997681.1"/>
    </source>
</evidence>
<organism evidence="1 2">
    <name type="scientific">Ohtaekwangia kribbensis</name>
    <dbReference type="NCBI Taxonomy" id="688913"/>
    <lineage>
        <taxon>Bacteria</taxon>
        <taxon>Pseudomonadati</taxon>
        <taxon>Bacteroidota</taxon>
        <taxon>Cytophagia</taxon>
        <taxon>Cytophagales</taxon>
        <taxon>Fulvivirgaceae</taxon>
        <taxon>Ohtaekwangia</taxon>
    </lineage>
</organism>
<accession>A0ABW3JXN9</accession>
<dbReference type="EMBL" id="JBHTKA010000001">
    <property type="protein sequence ID" value="MFD0997681.1"/>
    <property type="molecule type" value="Genomic_DNA"/>
</dbReference>
<keyword evidence="2" id="KW-1185">Reference proteome</keyword>
<sequence>MKPRKPISAKVTSTFSPTPEQIKEWKEKHIHIYQLDTADGRSCIVFDPTFNSNLAIMKLILKAFTLGDYEYAEAVINQCWVGGDDSIKKDPRAIEGFIPKVKDIIELPDYEVIQDDEQETATIIYEGQSFRVKQADRLDTKYAEDRNKGDKPLDTQMYLLERLAIDDLTPWRNTRGYLALLLAMGDIKKSVQVAVKKL</sequence>
<dbReference type="RefSeq" id="WP_377573073.1">
    <property type="nucleotide sequence ID" value="NZ_JBHTKA010000001.1"/>
</dbReference>